<dbReference type="SUPFAM" id="SSF56634">
    <property type="entry name" value="Heme-dependent catalase-like"/>
    <property type="match status" value="2"/>
</dbReference>
<dbReference type="STRING" id="48709.A0A1D2MLH9"/>
<evidence type="ECO:0000313" key="8">
    <source>
        <dbReference type="EMBL" id="ODM93788.1"/>
    </source>
</evidence>
<dbReference type="OrthoDB" id="6880011at2759"/>
<dbReference type="GO" id="GO:0005739">
    <property type="term" value="C:mitochondrion"/>
    <property type="evidence" value="ECO:0007669"/>
    <property type="project" value="TreeGrafter"/>
</dbReference>
<dbReference type="InterPro" id="IPR018028">
    <property type="entry name" value="Catalase"/>
</dbReference>
<dbReference type="InterPro" id="IPR002226">
    <property type="entry name" value="Catalase_haem_BS"/>
</dbReference>
<organism evidence="8 9">
    <name type="scientific">Orchesella cincta</name>
    <name type="common">Springtail</name>
    <name type="synonym">Podura cincta</name>
    <dbReference type="NCBI Taxonomy" id="48709"/>
    <lineage>
        <taxon>Eukaryota</taxon>
        <taxon>Metazoa</taxon>
        <taxon>Ecdysozoa</taxon>
        <taxon>Arthropoda</taxon>
        <taxon>Hexapoda</taxon>
        <taxon>Collembola</taxon>
        <taxon>Entomobryomorpha</taxon>
        <taxon>Entomobryoidea</taxon>
        <taxon>Orchesellidae</taxon>
        <taxon>Orchesellinae</taxon>
        <taxon>Orchesella</taxon>
    </lineage>
</organism>
<dbReference type="Pfam" id="PF00199">
    <property type="entry name" value="Catalase"/>
    <property type="match status" value="3"/>
</dbReference>
<evidence type="ECO:0000313" key="9">
    <source>
        <dbReference type="Proteomes" id="UP000094527"/>
    </source>
</evidence>
<evidence type="ECO:0000256" key="6">
    <source>
        <dbReference type="ARBA" id="ARBA00023004"/>
    </source>
</evidence>
<evidence type="ECO:0000256" key="2">
    <source>
        <dbReference type="ARBA" id="ARBA00022559"/>
    </source>
</evidence>
<dbReference type="GO" id="GO:0020037">
    <property type="term" value="F:heme binding"/>
    <property type="evidence" value="ECO:0007669"/>
    <property type="project" value="InterPro"/>
</dbReference>
<keyword evidence="9" id="KW-1185">Reference proteome</keyword>
<name>A0A1D2MLH9_ORCCI</name>
<dbReference type="EMBL" id="LJIJ01000913">
    <property type="protein sequence ID" value="ODM93788.1"/>
    <property type="molecule type" value="Genomic_DNA"/>
</dbReference>
<reference evidence="8 9" key="1">
    <citation type="journal article" date="2016" name="Genome Biol. Evol.">
        <title>Gene Family Evolution Reflects Adaptation to Soil Environmental Stressors in the Genome of the Collembolan Orchesella cincta.</title>
        <authorList>
            <person name="Faddeeva-Vakhrusheva A."/>
            <person name="Derks M.F."/>
            <person name="Anvar S.Y."/>
            <person name="Agamennone V."/>
            <person name="Suring W."/>
            <person name="Smit S."/>
            <person name="van Straalen N.M."/>
            <person name="Roelofs D."/>
        </authorList>
    </citation>
    <scope>NUCLEOTIDE SEQUENCE [LARGE SCALE GENOMIC DNA]</scope>
    <source>
        <tissue evidence="8">Mixed pool</tissue>
    </source>
</reference>
<comment type="caution">
    <text evidence="8">The sequence shown here is derived from an EMBL/GenBank/DDBJ whole genome shotgun (WGS) entry which is preliminary data.</text>
</comment>
<keyword evidence="2" id="KW-0575">Peroxidase</keyword>
<proteinExistence type="inferred from homology"/>
<dbReference type="GO" id="GO:0042744">
    <property type="term" value="P:hydrogen peroxide catabolic process"/>
    <property type="evidence" value="ECO:0007669"/>
    <property type="project" value="TreeGrafter"/>
</dbReference>
<evidence type="ECO:0000256" key="4">
    <source>
        <dbReference type="ARBA" id="ARBA00022723"/>
    </source>
</evidence>
<feature type="domain" description="Catalase core" evidence="7">
    <location>
        <begin position="31"/>
        <end position="381"/>
    </location>
</feature>
<dbReference type="PANTHER" id="PTHR11465">
    <property type="entry name" value="CATALASE"/>
    <property type="match status" value="1"/>
</dbReference>
<evidence type="ECO:0000256" key="5">
    <source>
        <dbReference type="ARBA" id="ARBA00023002"/>
    </source>
</evidence>
<keyword evidence="4" id="KW-0479">Metal-binding</keyword>
<dbReference type="Gene3D" id="2.40.180.10">
    <property type="entry name" value="Catalase core domain"/>
    <property type="match status" value="3"/>
</dbReference>
<dbReference type="InterPro" id="IPR020835">
    <property type="entry name" value="Catalase_sf"/>
</dbReference>
<dbReference type="PRINTS" id="PR00067">
    <property type="entry name" value="CATALASE"/>
</dbReference>
<protein>
    <submittedName>
        <fullName evidence="8">Catalase</fullName>
    </submittedName>
</protein>
<dbReference type="Proteomes" id="UP000094527">
    <property type="component" value="Unassembled WGS sequence"/>
</dbReference>
<dbReference type="GO" id="GO:0046872">
    <property type="term" value="F:metal ion binding"/>
    <property type="evidence" value="ECO:0007669"/>
    <property type="project" value="UniProtKB-KW"/>
</dbReference>
<keyword evidence="3" id="KW-0349">Heme</keyword>
<dbReference type="AlphaFoldDB" id="A0A1D2MLH9"/>
<keyword evidence="6" id="KW-0408">Iron</keyword>
<dbReference type="PANTHER" id="PTHR11465:SF9">
    <property type="entry name" value="CATALASE"/>
    <property type="match status" value="1"/>
</dbReference>
<evidence type="ECO:0000256" key="1">
    <source>
        <dbReference type="ARBA" id="ARBA00005329"/>
    </source>
</evidence>
<evidence type="ECO:0000259" key="7">
    <source>
        <dbReference type="SMART" id="SM01060"/>
    </source>
</evidence>
<accession>A0A1D2MLH9</accession>
<feature type="domain" description="Catalase core" evidence="7">
    <location>
        <begin position="384"/>
        <end position="638"/>
    </location>
</feature>
<dbReference type="PROSITE" id="PS51402">
    <property type="entry name" value="CATALASE_3"/>
    <property type="match status" value="2"/>
</dbReference>
<dbReference type="PROSITE" id="PS00437">
    <property type="entry name" value="CATALASE_1"/>
    <property type="match status" value="1"/>
</dbReference>
<comment type="similarity">
    <text evidence="1">Belongs to the catalase family.</text>
</comment>
<dbReference type="GO" id="GO:0004096">
    <property type="term" value="F:catalase activity"/>
    <property type="evidence" value="ECO:0007669"/>
    <property type="project" value="InterPro"/>
</dbReference>
<sequence length="639" mass="72874">MNILRTGIGDPVSDQLVTWKLQHPNPPPFCTDLNGIHYPNLRASLAIVWMGHHSSKIAHFSSALPVSTVSELTSELPMPLVLGAWNLYGYADTYRDSRGFAVKFYTEDGNWDLVGNQIEVFGVRDPFLFGSLIRSRKRNPETGLLDPIMAWDFIQQRPETTHHILKAYSDINTPESLRSINGSGVHTFKLVDEQGDAVYCKFHFISHQKFELMSTDRQIKLAGSEPSFFRGDLYNAIAQQQYPRWTMALQVATVQQAESYRWDYLDVTKNWRLEDFPLIPVGILELNRNVKDFFSESEQSAFSPANLVPGIEPSADRMLHGRMFSYADAQRYRLGINGMMLPINKPLSHVASYERDGAGCFGPNGDGGKINRDLFHFDISFNCGAHGEFVVTNDISRYTKAKLFNGVGKTTPCFVRFSTVGGELGSADTAVDPHGFATKFYTEEGNYDLVGNDIEVFPIRDPMLFSDLNRSRKRNPLTHLKDANMWWDFVSLRPETSFHTLQLFSRHCASLTFQEAKDLQGTNPDYFIQDLYDSIESGNNPSWLLYIQVMTEEQAQAYPRNPFDITRNWRGRLSMIEVGRMTLTEIQSIILLKLSKLVLQYQTWYLELSQVQTECFMDVSYPTKILSDTVLEPISHNFR</sequence>
<dbReference type="GO" id="GO:0042542">
    <property type="term" value="P:response to hydrogen peroxide"/>
    <property type="evidence" value="ECO:0007669"/>
    <property type="project" value="TreeGrafter"/>
</dbReference>
<evidence type="ECO:0000256" key="3">
    <source>
        <dbReference type="ARBA" id="ARBA00022617"/>
    </source>
</evidence>
<gene>
    <name evidence="8" type="ORF">Ocin01_12894</name>
</gene>
<keyword evidence="5" id="KW-0560">Oxidoreductase</keyword>
<dbReference type="GO" id="GO:0005777">
    <property type="term" value="C:peroxisome"/>
    <property type="evidence" value="ECO:0007669"/>
    <property type="project" value="TreeGrafter"/>
</dbReference>
<dbReference type="SMART" id="SM01060">
    <property type="entry name" value="Catalase"/>
    <property type="match status" value="2"/>
</dbReference>
<dbReference type="InterPro" id="IPR011614">
    <property type="entry name" value="Catalase_core"/>
</dbReference>